<evidence type="ECO:0000313" key="3">
    <source>
        <dbReference type="Proteomes" id="UP000199671"/>
    </source>
</evidence>
<sequence length="351" mass="36445">MKRYVLPTIKILIALIVAVALVKIAFFPDSNDGTTAEIEPGIDSSTQTTVVTAGDITNTVDVKGQVVEDAAVEAQATLNGVVDSFAVGKGATVTQGEPLLYLKLVEPQEPTVSTDEEGNPIQTPVEDKVTWSTVYAPTSGVVSFNVIQDQETSVGMVVATVSPGTYSAKGTITADQQYRLTNAPSSATLTVEGGPAPFECTGLKIGTRETTSTTTSETGQVTTTTGDGTTVEVRCPVPSDQQVFPGLSVTIGIDAGSATDTLIVPVTAVEGTVTKGNVWVVTDPADPDAAEKREVTLGITDGESVQVTDGLAEGDEILLFVPNKDIARTGEPNTCEPDGSACYDENGEEIL</sequence>
<dbReference type="RefSeq" id="WP_256329398.1">
    <property type="nucleotide sequence ID" value="NZ_FNHU01000014.1"/>
</dbReference>
<reference evidence="2 3" key="1">
    <citation type="submission" date="2016-10" db="EMBL/GenBank/DDBJ databases">
        <authorList>
            <person name="de Groot N.N."/>
        </authorList>
    </citation>
    <scope>NUCLEOTIDE SEQUENCE [LARGE SCALE GENOMIC DNA]</scope>
    <source>
        <strain evidence="2 3">KPR-7B</strain>
    </source>
</reference>
<dbReference type="AlphaFoldDB" id="A0A1G9YS20"/>
<dbReference type="GO" id="GO:1990281">
    <property type="term" value="C:efflux pump complex"/>
    <property type="evidence" value="ECO:0007669"/>
    <property type="project" value="TreeGrafter"/>
</dbReference>
<gene>
    <name evidence="2" type="ORF">SAMN04487766_11417</name>
</gene>
<feature type="domain" description="Multidrug resistance protein MdtA-like C-terminal permuted SH3" evidence="1">
    <location>
        <begin position="261"/>
        <end position="317"/>
    </location>
</feature>
<dbReference type="PANTHER" id="PTHR30469">
    <property type="entry name" value="MULTIDRUG RESISTANCE PROTEIN MDTA"/>
    <property type="match status" value="1"/>
</dbReference>
<organism evidence="2 3">
    <name type="scientific">Actinomyces ruminicola</name>
    <dbReference type="NCBI Taxonomy" id="332524"/>
    <lineage>
        <taxon>Bacteria</taxon>
        <taxon>Bacillati</taxon>
        <taxon>Actinomycetota</taxon>
        <taxon>Actinomycetes</taxon>
        <taxon>Actinomycetales</taxon>
        <taxon>Actinomycetaceae</taxon>
        <taxon>Actinomyces</taxon>
    </lineage>
</organism>
<dbReference type="Proteomes" id="UP000199671">
    <property type="component" value="Unassembled WGS sequence"/>
</dbReference>
<dbReference type="EMBL" id="FNHU01000014">
    <property type="protein sequence ID" value="SDN11902.1"/>
    <property type="molecule type" value="Genomic_DNA"/>
</dbReference>
<proteinExistence type="predicted"/>
<evidence type="ECO:0000313" key="2">
    <source>
        <dbReference type="EMBL" id="SDN11902.1"/>
    </source>
</evidence>
<dbReference type="Gene3D" id="2.40.420.20">
    <property type="match status" value="1"/>
</dbReference>
<dbReference type="Pfam" id="PF25967">
    <property type="entry name" value="RND-MFP_C"/>
    <property type="match status" value="1"/>
</dbReference>
<dbReference type="InterPro" id="IPR058627">
    <property type="entry name" value="MdtA-like_C"/>
</dbReference>
<evidence type="ECO:0000259" key="1">
    <source>
        <dbReference type="Pfam" id="PF25967"/>
    </source>
</evidence>
<protein>
    <recommendedName>
        <fullName evidence="1">Multidrug resistance protein MdtA-like C-terminal permuted SH3 domain-containing protein</fullName>
    </recommendedName>
</protein>
<dbReference type="GO" id="GO:0015562">
    <property type="term" value="F:efflux transmembrane transporter activity"/>
    <property type="evidence" value="ECO:0007669"/>
    <property type="project" value="TreeGrafter"/>
</dbReference>
<name>A0A1G9YS20_9ACTO</name>
<accession>A0A1G9YS20</accession>